<evidence type="ECO:0000313" key="2">
    <source>
        <dbReference type="EMBL" id="MBD7949930.1"/>
    </source>
</evidence>
<name>A0ABR8RQ66_9CELL</name>
<proteinExistence type="predicted"/>
<keyword evidence="3" id="KW-1185">Reference proteome</keyword>
<dbReference type="EMBL" id="JACSQQ010000007">
    <property type="protein sequence ID" value="MBD7949930.1"/>
    <property type="molecule type" value="Genomic_DNA"/>
</dbReference>
<dbReference type="RefSeq" id="WP_191795420.1">
    <property type="nucleotide sequence ID" value="NZ_JACSQQ010000007.1"/>
</dbReference>
<evidence type="ECO:0000313" key="3">
    <source>
        <dbReference type="Proteomes" id="UP000641803"/>
    </source>
</evidence>
<dbReference type="SMART" id="SM00530">
    <property type="entry name" value="HTH_XRE"/>
    <property type="match status" value="1"/>
</dbReference>
<gene>
    <name evidence="2" type="ORF">H9652_05870</name>
</gene>
<sequence length="129" mass="14102">MDINEATARAIAAERAISGLTVRELAARAGIPERSLMRVLQAEREIKVVQVAQLAEAFDIHPHEILERAEVILARAERDRPALEATVHAFPSRPAAGGTTVAEPRVIAAMEDYDGEDLVAEMESHEEQP</sequence>
<dbReference type="Gene3D" id="1.10.260.40">
    <property type="entry name" value="lambda repressor-like DNA-binding domains"/>
    <property type="match status" value="1"/>
</dbReference>
<protein>
    <submittedName>
        <fullName evidence="2">Helix-turn-helix transcriptional regulator</fullName>
    </submittedName>
</protein>
<feature type="domain" description="HTH cro/C1-type" evidence="1">
    <location>
        <begin position="11"/>
        <end position="65"/>
    </location>
</feature>
<dbReference type="Proteomes" id="UP000641803">
    <property type="component" value="Unassembled WGS sequence"/>
</dbReference>
<accession>A0ABR8RQ66</accession>
<dbReference type="InterPro" id="IPR001387">
    <property type="entry name" value="Cro/C1-type_HTH"/>
</dbReference>
<reference evidence="2 3" key="1">
    <citation type="submission" date="2020-08" db="EMBL/GenBank/DDBJ databases">
        <title>A Genomic Blueprint of the Chicken Gut Microbiome.</title>
        <authorList>
            <person name="Gilroy R."/>
            <person name="Ravi A."/>
            <person name="Getino M."/>
            <person name="Pursley I."/>
            <person name="Horton D.L."/>
            <person name="Alikhan N.-F."/>
            <person name="Baker D."/>
            <person name="Gharbi K."/>
            <person name="Hall N."/>
            <person name="Watson M."/>
            <person name="Adriaenssens E.M."/>
            <person name="Foster-Nyarko E."/>
            <person name="Jarju S."/>
            <person name="Secka A."/>
            <person name="Antonio M."/>
            <person name="Oren A."/>
            <person name="Chaudhuri R."/>
            <person name="La Ragione R.M."/>
            <person name="Hildebrand F."/>
            <person name="Pallen M.J."/>
        </authorList>
    </citation>
    <scope>NUCLEOTIDE SEQUENCE [LARGE SCALE GENOMIC DNA]</scope>
    <source>
        <strain evidence="2 3">Sa4CUA1</strain>
    </source>
</reference>
<dbReference type="Pfam" id="PF01381">
    <property type="entry name" value="HTH_3"/>
    <property type="match status" value="1"/>
</dbReference>
<dbReference type="SUPFAM" id="SSF47413">
    <property type="entry name" value="lambda repressor-like DNA-binding domains"/>
    <property type="match status" value="1"/>
</dbReference>
<evidence type="ECO:0000259" key="1">
    <source>
        <dbReference type="PROSITE" id="PS50943"/>
    </source>
</evidence>
<organism evidence="2 3">
    <name type="scientific">Oerskovia rustica</name>
    <dbReference type="NCBI Taxonomy" id="2762237"/>
    <lineage>
        <taxon>Bacteria</taxon>
        <taxon>Bacillati</taxon>
        <taxon>Actinomycetota</taxon>
        <taxon>Actinomycetes</taxon>
        <taxon>Micrococcales</taxon>
        <taxon>Cellulomonadaceae</taxon>
        <taxon>Oerskovia</taxon>
    </lineage>
</organism>
<dbReference type="InterPro" id="IPR010982">
    <property type="entry name" value="Lambda_DNA-bd_dom_sf"/>
</dbReference>
<dbReference type="CDD" id="cd00093">
    <property type="entry name" value="HTH_XRE"/>
    <property type="match status" value="1"/>
</dbReference>
<comment type="caution">
    <text evidence="2">The sequence shown here is derived from an EMBL/GenBank/DDBJ whole genome shotgun (WGS) entry which is preliminary data.</text>
</comment>
<dbReference type="PROSITE" id="PS50943">
    <property type="entry name" value="HTH_CROC1"/>
    <property type="match status" value="1"/>
</dbReference>